<evidence type="ECO:0000256" key="2">
    <source>
        <dbReference type="ARBA" id="ARBA00022603"/>
    </source>
</evidence>
<dbReference type="InterPro" id="IPR004441">
    <property type="entry name" value="rRNA_MeTrfase_TrmH"/>
</dbReference>
<dbReference type="EMBL" id="JAUMVS010000250">
    <property type="protein sequence ID" value="MDO4842656.1"/>
    <property type="molecule type" value="Genomic_DNA"/>
</dbReference>
<dbReference type="InterPro" id="IPR013123">
    <property type="entry name" value="SpoU_subst-bd"/>
</dbReference>
<dbReference type="Gene3D" id="3.40.1280.10">
    <property type="match status" value="1"/>
</dbReference>
<keyword evidence="3" id="KW-0808">Transferase</keyword>
<organism evidence="5 6">
    <name type="scientific">Phoenicibacter congonensis</name>
    <dbReference type="NCBI Taxonomy" id="1944646"/>
    <lineage>
        <taxon>Bacteria</taxon>
        <taxon>Bacillati</taxon>
        <taxon>Actinomycetota</taxon>
        <taxon>Coriobacteriia</taxon>
        <taxon>Eggerthellales</taxon>
        <taxon>Eggerthellaceae</taxon>
        <taxon>Phoenicibacter</taxon>
    </lineage>
</organism>
<feature type="domain" description="RNA 2-O ribose methyltransferase substrate binding" evidence="4">
    <location>
        <begin position="9"/>
        <end position="85"/>
    </location>
</feature>
<dbReference type="PANTHER" id="PTHR46429:SF1">
    <property type="entry name" value="23S RRNA (GUANOSINE-2'-O-)-METHYLTRANSFERASE RLMB"/>
    <property type="match status" value="1"/>
</dbReference>
<reference evidence="5" key="1">
    <citation type="submission" date="2023-07" db="EMBL/GenBank/DDBJ databases">
        <title>Between Cages and Wild: Unraveling the Impact of Captivity on Animal Microbiomes and Antimicrobial Resistance.</title>
        <authorList>
            <person name="Schmartz G.P."/>
            <person name="Rehner J."/>
            <person name="Schuff M.J."/>
            <person name="Becker S.L."/>
            <person name="Kravczyk M."/>
            <person name="Gurevich A."/>
            <person name="Francke R."/>
            <person name="Mueller R."/>
            <person name="Keller V."/>
            <person name="Keller A."/>
        </authorList>
    </citation>
    <scope>NUCLEOTIDE SEQUENCE</scope>
    <source>
        <strain evidence="5">S12M_St_49</strain>
    </source>
</reference>
<evidence type="ECO:0000313" key="6">
    <source>
        <dbReference type="Proteomes" id="UP001168575"/>
    </source>
</evidence>
<dbReference type="SUPFAM" id="SSF75217">
    <property type="entry name" value="alpha/beta knot"/>
    <property type="match status" value="1"/>
</dbReference>
<comment type="caution">
    <text evidence="5">The sequence shown here is derived from an EMBL/GenBank/DDBJ whole genome shotgun (WGS) entry which is preliminary data.</text>
</comment>
<dbReference type="GO" id="GO:0032259">
    <property type="term" value="P:methylation"/>
    <property type="evidence" value="ECO:0007669"/>
    <property type="project" value="UniProtKB-KW"/>
</dbReference>
<evidence type="ECO:0000259" key="4">
    <source>
        <dbReference type="SMART" id="SM00967"/>
    </source>
</evidence>
<dbReference type="GO" id="GO:0003723">
    <property type="term" value="F:RNA binding"/>
    <property type="evidence" value="ECO:0007669"/>
    <property type="project" value="InterPro"/>
</dbReference>
<dbReference type="CDD" id="cd18103">
    <property type="entry name" value="SpoU-like_RlmB"/>
    <property type="match status" value="1"/>
</dbReference>
<evidence type="ECO:0000313" key="5">
    <source>
        <dbReference type="EMBL" id="MDO4842656.1"/>
    </source>
</evidence>
<dbReference type="InterPro" id="IPR029028">
    <property type="entry name" value="Alpha/beta_knot_MTases"/>
</dbReference>
<dbReference type="Pfam" id="PF08032">
    <property type="entry name" value="SpoU_sub_bind"/>
    <property type="match status" value="1"/>
</dbReference>
<evidence type="ECO:0000256" key="3">
    <source>
        <dbReference type="ARBA" id="ARBA00022679"/>
    </source>
</evidence>
<dbReference type="InterPro" id="IPR001537">
    <property type="entry name" value="SpoU_MeTrfase"/>
</dbReference>
<dbReference type="SUPFAM" id="SSF55315">
    <property type="entry name" value="L30e-like"/>
    <property type="match status" value="1"/>
</dbReference>
<protein>
    <submittedName>
        <fullName evidence="5">23S rRNA (Guanosine(2251)-2'-O)-methyltransferase RlmB</fullName>
    </submittedName>
</protein>
<proteinExistence type="inferred from homology"/>
<dbReference type="GO" id="GO:0006396">
    <property type="term" value="P:RNA processing"/>
    <property type="evidence" value="ECO:0007669"/>
    <property type="project" value="InterPro"/>
</dbReference>
<dbReference type="Proteomes" id="UP001168575">
    <property type="component" value="Unassembled WGS sequence"/>
</dbReference>
<dbReference type="AlphaFoldDB" id="A0AA43RKU3"/>
<gene>
    <name evidence="5" type="primary">rlmB</name>
    <name evidence="5" type="ORF">Q3982_08290</name>
</gene>
<keyword evidence="6" id="KW-1185">Reference proteome</keyword>
<comment type="similarity">
    <text evidence="1">Belongs to the class IV-like SAM-binding methyltransferase superfamily. RNA methyltransferase TrmH family.</text>
</comment>
<dbReference type="Gene3D" id="3.30.1330.30">
    <property type="match status" value="1"/>
</dbReference>
<dbReference type="InterPro" id="IPR029026">
    <property type="entry name" value="tRNA_m1G_MTases_N"/>
</dbReference>
<accession>A0AA43RKU3</accession>
<dbReference type="SMART" id="SM00967">
    <property type="entry name" value="SpoU_sub_bind"/>
    <property type="match status" value="1"/>
</dbReference>
<dbReference type="PANTHER" id="PTHR46429">
    <property type="entry name" value="23S RRNA (GUANOSINE-2'-O-)-METHYLTRANSFERASE RLMB"/>
    <property type="match status" value="1"/>
</dbReference>
<dbReference type="GO" id="GO:0005829">
    <property type="term" value="C:cytosol"/>
    <property type="evidence" value="ECO:0007669"/>
    <property type="project" value="TreeGrafter"/>
</dbReference>
<evidence type="ECO:0000256" key="1">
    <source>
        <dbReference type="ARBA" id="ARBA00007228"/>
    </source>
</evidence>
<dbReference type="NCBIfam" id="TIGR00186">
    <property type="entry name" value="rRNA_methyl_3"/>
    <property type="match status" value="1"/>
</dbReference>
<dbReference type="Pfam" id="PF00588">
    <property type="entry name" value="SpoU_methylase"/>
    <property type="match status" value="1"/>
</dbReference>
<name>A0AA43RKU3_9ACTN</name>
<keyword evidence="2" id="KW-0489">Methyltransferase</keyword>
<dbReference type="GO" id="GO:0008173">
    <property type="term" value="F:RNA methyltransferase activity"/>
    <property type="evidence" value="ECO:0007669"/>
    <property type="project" value="InterPro"/>
</dbReference>
<dbReference type="InterPro" id="IPR029064">
    <property type="entry name" value="Ribosomal_eL30-like_sf"/>
</dbReference>
<sequence>MKKQPKQDLIYGKRPILEALTSGVKLSSIKISDSAEKDSLLNRIVDLAKAQNVRVDRVSIKEIKKPSDNRNFQGIAAVVAPFKYEELGVCLNDAQSTFERQGAALVLVCDHITDVGNLGAIIRSAESVGASCVVIPNARSASVTSVVYKTSAGAVAHIPIVQVSNIARTLVELKDNGFWVVGASEHSESVIWDSNFEGKIAIVLGNEEKGISNIALAECDDTFKLPQRGKVSSLNVAQASTVFMYEWVRQNGLD</sequence>